<gene>
    <name evidence="5" type="primary">RPT2</name>
    <name evidence="5" type="ORF">KSP40_PGU020650</name>
</gene>
<feature type="region of interest" description="Disordered" evidence="3">
    <location>
        <begin position="202"/>
        <end position="316"/>
    </location>
</feature>
<dbReference type="PROSITE" id="PS51649">
    <property type="entry name" value="NPH3"/>
    <property type="match status" value="1"/>
</dbReference>
<accession>A0ABR2LUH5</accession>
<evidence type="ECO:0000256" key="3">
    <source>
        <dbReference type="SAM" id="MobiDB-lite"/>
    </source>
</evidence>
<dbReference type="Pfam" id="PF03000">
    <property type="entry name" value="NPH3"/>
    <property type="match status" value="1"/>
</dbReference>
<dbReference type="PANTHER" id="PTHR32370">
    <property type="entry name" value="OS12G0117600 PROTEIN"/>
    <property type="match status" value="1"/>
</dbReference>
<feature type="compositionally biased region" description="Basic and acidic residues" evidence="3">
    <location>
        <begin position="202"/>
        <end position="215"/>
    </location>
</feature>
<dbReference type="Proteomes" id="UP001412067">
    <property type="component" value="Unassembled WGS sequence"/>
</dbReference>
<protein>
    <submittedName>
        <fullName evidence="5">Root phototropism protein 2</fullName>
    </submittedName>
</protein>
<comment type="caution">
    <text evidence="5">The sequence shown here is derived from an EMBL/GenBank/DDBJ whole genome shotgun (WGS) entry which is preliminary data.</text>
</comment>
<evidence type="ECO:0000259" key="4">
    <source>
        <dbReference type="PROSITE" id="PS51649"/>
    </source>
</evidence>
<feature type="compositionally biased region" description="Basic and acidic residues" evidence="3">
    <location>
        <begin position="257"/>
        <end position="307"/>
    </location>
</feature>
<evidence type="ECO:0000256" key="2">
    <source>
        <dbReference type="PROSITE-ProRule" id="PRU00982"/>
    </source>
</evidence>
<evidence type="ECO:0000313" key="5">
    <source>
        <dbReference type="EMBL" id="KAK8950079.1"/>
    </source>
</evidence>
<evidence type="ECO:0000313" key="6">
    <source>
        <dbReference type="Proteomes" id="UP001412067"/>
    </source>
</evidence>
<proteinExistence type="inferred from homology"/>
<name>A0ABR2LUH5_9ASPA</name>
<sequence length="377" mass="40672">MKSFGAAPKTLSTAVVAYAGKSLPELLLSASGGSLPSPSAPADFTVHRRFNEFLISILPADRDAPLPVGFLCSLLRAAILLDSSAASRNDLERRISASLDQAAIGDLMTLSFDYSGQRLTDLGSVRRIVIGFAELEIVGAAAQRVARIVDAFLAEIATEEDLPVSMFAGIAGALPKSARRLDDDLYRAVDIYLKVRGALEARRDREGESMQHDRPIQTLLRCSPPCVTKQASASSSSSPSTLLRSAQTPQRRQHPRRGVDLLGLERERPAGRRRPSQRERVPAPRAGADEALHDRHAEGPRRPREGADGGSSAAPDCRKEADVLLNGVENAGEAQSLPAWFEGHDEYQGEGGCGRGEAEEEEVLSILRTIISCWFNS</sequence>
<dbReference type="InterPro" id="IPR043454">
    <property type="entry name" value="NPH3/RPT2-like"/>
</dbReference>
<reference evidence="5 6" key="1">
    <citation type="journal article" date="2022" name="Nat. Plants">
        <title>Genomes of leafy and leafless Platanthera orchids illuminate the evolution of mycoheterotrophy.</title>
        <authorList>
            <person name="Li M.H."/>
            <person name="Liu K.W."/>
            <person name="Li Z."/>
            <person name="Lu H.C."/>
            <person name="Ye Q.L."/>
            <person name="Zhang D."/>
            <person name="Wang J.Y."/>
            <person name="Li Y.F."/>
            <person name="Zhong Z.M."/>
            <person name="Liu X."/>
            <person name="Yu X."/>
            <person name="Liu D.K."/>
            <person name="Tu X.D."/>
            <person name="Liu B."/>
            <person name="Hao Y."/>
            <person name="Liao X.Y."/>
            <person name="Jiang Y.T."/>
            <person name="Sun W.H."/>
            <person name="Chen J."/>
            <person name="Chen Y.Q."/>
            <person name="Ai Y."/>
            <person name="Zhai J.W."/>
            <person name="Wu S.S."/>
            <person name="Zhou Z."/>
            <person name="Hsiao Y.Y."/>
            <person name="Wu W.L."/>
            <person name="Chen Y.Y."/>
            <person name="Lin Y.F."/>
            <person name="Hsu J.L."/>
            <person name="Li C.Y."/>
            <person name="Wang Z.W."/>
            <person name="Zhao X."/>
            <person name="Zhong W.Y."/>
            <person name="Ma X.K."/>
            <person name="Ma L."/>
            <person name="Huang J."/>
            <person name="Chen G.Z."/>
            <person name="Huang M.Z."/>
            <person name="Huang L."/>
            <person name="Peng D.H."/>
            <person name="Luo Y.B."/>
            <person name="Zou S.Q."/>
            <person name="Chen S.P."/>
            <person name="Lan S."/>
            <person name="Tsai W.C."/>
            <person name="Van de Peer Y."/>
            <person name="Liu Z.J."/>
        </authorList>
    </citation>
    <scope>NUCLEOTIDE SEQUENCE [LARGE SCALE GENOMIC DNA]</scope>
    <source>
        <strain evidence="5">Lor288</strain>
    </source>
</reference>
<comment type="similarity">
    <text evidence="2">Belongs to the NPH3 family.</text>
</comment>
<feature type="compositionally biased region" description="Low complexity" evidence="3">
    <location>
        <begin position="231"/>
        <end position="240"/>
    </location>
</feature>
<keyword evidence="1" id="KW-0833">Ubl conjugation pathway</keyword>
<dbReference type="EMBL" id="JBBWWR010000015">
    <property type="protein sequence ID" value="KAK8950079.1"/>
    <property type="molecule type" value="Genomic_DNA"/>
</dbReference>
<feature type="domain" description="NPH3" evidence="4">
    <location>
        <begin position="1"/>
        <end position="251"/>
    </location>
</feature>
<dbReference type="InterPro" id="IPR027356">
    <property type="entry name" value="NPH3_dom"/>
</dbReference>
<organism evidence="5 6">
    <name type="scientific">Platanthera guangdongensis</name>
    <dbReference type="NCBI Taxonomy" id="2320717"/>
    <lineage>
        <taxon>Eukaryota</taxon>
        <taxon>Viridiplantae</taxon>
        <taxon>Streptophyta</taxon>
        <taxon>Embryophyta</taxon>
        <taxon>Tracheophyta</taxon>
        <taxon>Spermatophyta</taxon>
        <taxon>Magnoliopsida</taxon>
        <taxon>Liliopsida</taxon>
        <taxon>Asparagales</taxon>
        <taxon>Orchidaceae</taxon>
        <taxon>Orchidoideae</taxon>
        <taxon>Orchideae</taxon>
        <taxon>Orchidinae</taxon>
        <taxon>Platanthera</taxon>
    </lineage>
</organism>
<keyword evidence="6" id="KW-1185">Reference proteome</keyword>
<evidence type="ECO:0000256" key="1">
    <source>
        <dbReference type="ARBA" id="ARBA00022786"/>
    </source>
</evidence>
<feature type="compositionally biased region" description="Polar residues" evidence="3">
    <location>
        <begin position="241"/>
        <end position="250"/>
    </location>
</feature>